<keyword evidence="8" id="KW-1185">Reference proteome</keyword>
<keyword evidence="2" id="KW-0482">Metalloprotease</keyword>
<dbReference type="AlphaFoldDB" id="A0A942I4S5"/>
<dbReference type="Gene3D" id="3.30.830.10">
    <property type="entry name" value="Metalloenzyme, LuxS/M16 peptidase-like"/>
    <property type="match status" value="2"/>
</dbReference>
<accession>A0A942I4S5</accession>
<protein>
    <submittedName>
        <fullName evidence="7">Insulinase family protein</fullName>
    </submittedName>
</protein>
<evidence type="ECO:0000256" key="1">
    <source>
        <dbReference type="ARBA" id="ARBA00007261"/>
    </source>
</evidence>
<keyword evidence="4" id="KW-0732">Signal</keyword>
<dbReference type="SUPFAM" id="SSF63411">
    <property type="entry name" value="LuxS/MPP-like metallohydrolase"/>
    <property type="match status" value="2"/>
</dbReference>
<feature type="chain" id="PRO_5036727161" evidence="4">
    <location>
        <begin position="22"/>
        <end position="456"/>
    </location>
</feature>
<keyword evidence="2" id="KW-0645">Protease</keyword>
<gene>
    <name evidence="7" type="ORF">KD146_03595</name>
</gene>
<dbReference type="RefSeq" id="WP_212657372.1">
    <property type="nucleotide sequence ID" value="NZ_JAGXTP010000001.1"/>
</dbReference>
<dbReference type="InterPro" id="IPR007863">
    <property type="entry name" value="Peptidase_M16_C"/>
</dbReference>
<feature type="region of interest" description="Disordered" evidence="3">
    <location>
        <begin position="243"/>
        <end position="265"/>
    </location>
</feature>
<reference evidence="7" key="1">
    <citation type="submission" date="2021-04" db="EMBL/GenBank/DDBJ databases">
        <title>Devosia litorisediminis sp. nov., isolated from a sand dune.</title>
        <authorList>
            <person name="Park S."/>
            <person name="Yoon J.-H."/>
        </authorList>
    </citation>
    <scope>NUCLEOTIDE SEQUENCE</scope>
    <source>
        <strain evidence="7">BSSL-BM10</strain>
    </source>
</reference>
<dbReference type="Pfam" id="PF00675">
    <property type="entry name" value="Peptidase_M16"/>
    <property type="match status" value="1"/>
</dbReference>
<evidence type="ECO:0000256" key="3">
    <source>
        <dbReference type="SAM" id="MobiDB-lite"/>
    </source>
</evidence>
<dbReference type="PANTHER" id="PTHR11851">
    <property type="entry name" value="METALLOPROTEASE"/>
    <property type="match status" value="1"/>
</dbReference>
<dbReference type="InterPro" id="IPR011249">
    <property type="entry name" value="Metalloenz_LuxS/M16"/>
</dbReference>
<feature type="domain" description="Peptidase M16 C-terminal" evidence="6">
    <location>
        <begin position="201"/>
        <end position="383"/>
    </location>
</feature>
<feature type="signal peptide" evidence="4">
    <location>
        <begin position="1"/>
        <end position="21"/>
    </location>
</feature>
<organism evidence="7 8">
    <name type="scientific">Devosia litorisediminis</name>
    <dbReference type="NCBI Taxonomy" id="2829817"/>
    <lineage>
        <taxon>Bacteria</taxon>
        <taxon>Pseudomonadati</taxon>
        <taxon>Pseudomonadota</taxon>
        <taxon>Alphaproteobacteria</taxon>
        <taxon>Hyphomicrobiales</taxon>
        <taxon>Devosiaceae</taxon>
        <taxon>Devosia</taxon>
    </lineage>
</organism>
<proteinExistence type="inferred from homology"/>
<dbReference type="Proteomes" id="UP000678281">
    <property type="component" value="Unassembled WGS sequence"/>
</dbReference>
<dbReference type="InterPro" id="IPR050361">
    <property type="entry name" value="MPP/UQCRC_Complex"/>
</dbReference>
<feature type="domain" description="Peptidase M16 N-terminal" evidence="5">
    <location>
        <begin position="47"/>
        <end position="192"/>
    </location>
</feature>
<dbReference type="InterPro" id="IPR011765">
    <property type="entry name" value="Pept_M16_N"/>
</dbReference>
<comment type="caution">
    <text evidence="7">The sequence shown here is derived from an EMBL/GenBank/DDBJ whole genome shotgun (WGS) entry which is preliminary data.</text>
</comment>
<dbReference type="GO" id="GO:0008237">
    <property type="term" value="F:metallopeptidase activity"/>
    <property type="evidence" value="ECO:0007669"/>
    <property type="project" value="UniProtKB-KW"/>
</dbReference>
<keyword evidence="2" id="KW-0378">Hydrolase</keyword>
<dbReference type="EMBL" id="JAGXTP010000001">
    <property type="protein sequence ID" value="MBS3847776.1"/>
    <property type="molecule type" value="Genomic_DNA"/>
</dbReference>
<evidence type="ECO:0000256" key="4">
    <source>
        <dbReference type="SAM" id="SignalP"/>
    </source>
</evidence>
<evidence type="ECO:0000313" key="7">
    <source>
        <dbReference type="EMBL" id="MBS3847776.1"/>
    </source>
</evidence>
<evidence type="ECO:0000259" key="6">
    <source>
        <dbReference type="Pfam" id="PF05193"/>
    </source>
</evidence>
<dbReference type="Pfam" id="PF05193">
    <property type="entry name" value="Peptidase_M16_C"/>
    <property type="match status" value="1"/>
</dbReference>
<dbReference type="PANTHER" id="PTHR11851:SF49">
    <property type="entry name" value="MITOCHONDRIAL-PROCESSING PEPTIDASE SUBUNIT ALPHA"/>
    <property type="match status" value="1"/>
</dbReference>
<evidence type="ECO:0000256" key="2">
    <source>
        <dbReference type="ARBA" id="ARBA00023049"/>
    </source>
</evidence>
<comment type="similarity">
    <text evidence="1">Belongs to the peptidase M16 family.</text>
</comment>
<dbReference type="GO" id="GO:0046872">
    <property type="term" value="F:metal ion binding"/>
    <property type="evidence" value="ECO:0007669"/>
    <property type="project" value="InterPro"/>
</dbReference>
<evidence type="ECO:0000259" key="5">
    <source>
        <dbReference type="Pfam" id="PF00675"/>
    </source>
</evidence>
<evidence type="ECO:0000313" key="8">
    <source>
        <dbReference type="Proteomes" id="UP000678281"/>
    </source>
</evidence>
<name>A0A942I4S5_9HYPH</name>
<sequence>MTIKLALAFCGAALLIPSAFAQQTPAQPATSPQNAVAHFSLDNGLEVVVIPDHRAPVVTHMVWYKVGSADEPAGKSGIAHFFEHLMFKGTERHPAGELDAAVTELGGNLNAFTTADVTAYFETVPPEALADMMDFEADRMRGLVLSEEVIGSERDVVLEERRQRVESSAQSLLSEEFTATLYQNHPYGIPTIGWMHEMEQLNRADAARFYDQYYAPNNAVLVVAGDVEPETVRTLAEQTYGKVERGPDLPPRVRPSEPERNTSASVTLHDPRVGIPSFLRAWVVPTYRTAEPGEAEALDLLSEILGGSSRSRFYQEVVVKSGIAAQAGAGYDGGAYDPSGFSIYGAPQGQHTLAEVEAAMDTQLTRLITEGISDQELDRAKARYRRGLIFARDAQQNMAQMYGNALASGGSVEDIEQWPERIRAVTPEQVQAVASKYLDPSKAVTSYLLPPATGAQ</sequence>